<reference evidence="1" key="1">
    <citation type="submission" date="2022-09" db="EMBL/GenBank/DDBJ databases">
        <title>Intensive care unit water sources are persistently colonized with multi-drug resistant bacteria and are the site of extensive horizontal gene transfer of antibiotic resistance genes.</title>
        <authorList>
            <person name="Diorio-Toth L."/>
        </authorList>
    </citation>
    <scope>NUCLEOTIDE SEQUENCE</scope>
    <source>
        <strain evidence="1">GD03843</strain>
    </source>
</reference>
<evidence type="ECO:0000313" key="2">
    <source>
        <dbReference type="Proteomes" id="UP001161094"/>
    </source>
</evidence>
<evidence type="ECO:0008006" key="3">
    <source>
        <dbReference type="Google" id="ProtNLM"/>
    </source>
</evidence>
<accession>A0AA42ITU4</accession>
<proteinExistence type="predicted"/>
<comment type="caution">
    <text evidence="1">The sequence shown here is derived from an EMBL/GenBank/DDBJ whole genome shotgun (WGS) entry which is preliminary data.</text>
</comment>
<dbReference type="Gene3D" id="1.25.40.10">
    <property type="entry name" value="Tetratricopeptide repeat domain"/>
    <property type="match status" value="2"/>
</dbReference>
<dbReference type="RefSeq" id="WP_259252736.1">
    <property type="nucleotide sequence ID" value="NZ_CBFGSQ010000087.1"/>
</dbReference>
<dbReference type="AlphaFoldDB" id="A0AA42ITU4"/>
<organism evidence="1 2">
    <name type="scientific">Achromobacter spanius</name>
    <dbReference type="NCBI Taxonomy" id="217203"/>
    <lineage>
        <taxon>Bacteria</taxon>
        <taxon>Pseudomonadati</taxon>
        <taxon>Pseudomonadota</taxon>
        <taxon>Betaproteobacteria</taxon>
        <taxon>Burkholderiales</taxon>
        <taxon>Alcaligenaceae</taxon>
        <taxon>Achromobacter</taxon>
    </lineage>
</organism>
<evidence type="ECO:0000313" key="1">
    <source>
        <dbReference type="EMBL" id="MDH0734616.1"/>
    </source>
</evidence>
<dbReference type="Proteomes" id="UP001161094">
    <property type="component" value="Unassembled WGS sequence"/>
</dbReference>
<name>A0AA42ITU4_9BURK</name>
<gene>
    <name evidence="1" type="ORF">N5D93_02280</name>
</gene>
<protein>
    <recommendedName>
        <fullName evidence="3">Vi polysaccharide biosynthesis protein TviD</fullName>
    </recommendedName>
</protein>
<dbReference type="InterPro" id="IPR011990">
    <property type="entry name" value="TPR-like_helical_dom_sf"/>
</dbReference>
<sequence length="829" mass="92381">MTAFTIAPIGTCRIHTPLRDAVGRYPIKLQLGRNYGFVHTSAEALQQARFMFGQADIPADVQRLVFRPSNGEQARRGTHKPADLYMVELSSRKLLTIDGYPIQSNYLGRYFSEFFADRTRTRMFWSMAHADRLAERRALLDQDPVFKGLSQDDRELLARIVKRDQTDEEIDGEMRQLVDLLGHDKVVFVTHVNALTPDNVPIEQRAQLIAAVAAGAQRIGVPCYDPTPLMNKIGQADAMENGGLDLTHYTQTFAERLYAEWFKNYMRPRMSTATTQPVVPKLTADESAERIEKIWESGDLREASRRVRDVLRRHPGLPEHTLLFARIQEELGDYEGSLALLGSADGADGALATGSKAEQVLMRNQFKLGRYDVAYSLAAGLLGDEIETPEIVRIAAVSAGQLGYVDEALGNWKQLFRIASPDEASALEAADTVLSLLQASGDMEAVLRWVQEVREAIPSHGRGFAVLWRDRLLNGDRAALRVLASESPALDDVLALELVKEASWRGFILAAAALAVSCRLAQSEREDIRAWLLSQSSAWAEEGTRALEEGRLRDAAERICAHRLLNPDALTALRSQRAFERAMRLGVRAALLAGNHKEVIDLTDIALDSQVEFPELDTMRGRAADALGDKQTAMRHLEQAAAEEAAPLSTQLYFARVAFNGGWFGEAIDAYKMVLAHASADQSAKDEAERQLGRLGPRAIRGAREILAAGDHRGAWNLLERVAQAWPAMTEVEHEKRRIIAVLYAEARALDPASTTERLALGERILQLVPTDAIGLRLAAVGAMRLHRFEHALPYWRRLKEQSDNPAQYDHYIDRCLVWIEKANRRKAA</sequence>
<dbReference type="EMBL" id="JAOCDZ010000001">
    <property type="protein sequence ID" value="MDH0734616.1"/>
    <property type="molecule type" value="Genomic_DNA"/>
</dbReference>
<dbReference type="SUPFAM" id="SSF48452">
    <property type="entry name" value="TPR-like"/>
    <property type="match status" value="1"/>
</dbReference>